<dbReference type="GO" id="GO:0006979">
    <property type="term" value="P:response to oxidative stress"/>
    <property type="evidence" value="ECO:0007669"/>
    <property type="project" value="TreeGrafter"/>
</dbReference>
<dbReference type="AlphaFoldDB" id="A0A2Z6AXA2"/>
<gene>
    <name evidence="4" type="ORF">DFE_1153</name>
</gene>
<dbReference type="PANTHER" id="PTHR32154">
    <property type="entry name" value="PYRUVATE-FLAVODOXIN OXIDOREDUCTASE-RELATED"/>
    <property type="match status" value="1"/>
</dbReference>
<dbReference type="EMBL" id="AP017378">
    <property type="protein sequence ID" value="BBD07879.1"/>
    <property type="molecule type" value="Genomic_DNA"/>
</dbReference>
<reference evidence="4 5" key="1">
    <citation type="journal article" date="2018" name="Sci. Adv.">
        <title>Multi-heme cytochromes provide a pathway for survival in energy-limited environments.</title>
        <authorList>
            <person name="Deng X."/>
            <person name="Dohmae N."/>
            <person name="Nealson K.H."/>
            <person name="Hashimoto K."/>
            <person name="Okamoto A."/>
        </authorList>
    </citation>
    <scope>NUCLEOTIDE SEQUENCE [LARGE SCALE GENOMIC DNA]</scope>
    <source>
        <strain evidence="4 5">IS5</strain>
    </source>
</reference>
<dbReference type="InterPro" id="IPR029061">
    <property type="entry name" value="THDP-binding"/>
</dbReference>
<keyword evidence="5" id="KW-1185">Reference proteome</keyword>
<dbReference type="InterPro" id="IPR009014">
    <property type="entry name" value="Transketo_C/PFOR_II"/>
</dbReference>
<dbReference type="InterPro" id="IPR002869">
    <property type="entry name" value="Pyrv_flavodox_OxRed_cen"/>
</dbReference>
<dbReference type="GO" id="GO:0016903">
    <property type="term" value="F:oxidoreductase activity, acting on the aldehyde or oxo group of donors"/>
    <property type="evidence" value="ECO:0007669"/>
    <property type="project" value="InterPro"/>
</dbReference>
<dbReference type="Gene3D" id="3.40.920.10">
    <property type="entry name" value="Pyruvate-ferredoxin oxidoreductase, PFOR, domain III"/>
    <property type="match status" value="1"/>
</dbReference>
<dbReference type="Pfam" id="PF01558">
    <property type="entry name" value="POR"/>
    <property type="match status" value="1"/>
</dbReference>
<organism evidence="4 5">
    <name type="scientific">Desulfovibrio ferrophilus</name>
    <dbReference type="NCBI Taxonomy" id="241368"/>
    <lineage>
        <taxon>Bacteria</taxon>
        <taxon>Pseudomonadati</taxon>
        <taxon>Thermodesulfobacteriota</taxon>
        <taxon>Desulfovibrionia</taxon>
        <taxon>Desulfovibrionales</taxon>
        <taxon>Desulfovibrionaceae</taxon>
        <taxon>Desulfovibrio</taxon>
    </lineage>
</organism>
<feature type="domain" description="Pyruvate flavodoxin/ferredoxin oxidoreductase pyrimidine binding" evidence="3">
    <location>
        <begin position="201"/>
        <end position="435"/>
    </location>
</feature>
<evidence type="ECO:0000256" key="1">
    <source>
        <dbReference type="ARBA" id="ARBA00023002"/>
    </source>
</evidence>
<dbReference type="InterPro" id="IPR019752">
    <property type="entry name" value="Pyrv/ketoisovalerate_OxRed_cat"/>
</dbReference>
<feature type="domain" description="Pyruvate/ketoisovalerate oxidoreductase catalytic" evidence="2">
    <location>
        <begin position="14"/>
        <end position="168"/>
    </location>
</feature>
<proteinExistence type="predicted"/>
<dbReference type="NCBIfam" id="TIGR03710">
    <property type="entry name" value="OAFO_sf"/>
    <property type="match status" value="1"/>
</dbReference>
<dbReference type="FunFam" id="3.40.50.970:FF:000022">
    <property type="entry name" value="2-oxoglutarate ferredoxin oxidoreductase alpha subunit"/>
    <property type="match status" value="1"/>
</dbReference>
<dbReference type="Pfam" id="PF01855">
    <property type="entry name" value="POR_N"/>
    <property type="match status" value="1"/>
</dbReference>
<protein>
    <submittedName>
        <fullName evidence="4">Pyruvate flavodoxin/ferredoxin oxidoreductase domain-containing protein</fullName>
    </submittedName>
</protein>
<sequence length="566" mass="60467">MPEKTVNIMIGGAAGQGLATVGQLLTKSLIRSGYHVVVRQDYMSRVRGGHNTYIIRASVDEIYAPREAMDFLVALNQETVDLHLNELGDGGLIICDEALDSKGRPGLSISFKDLAPKPIFQNVAALGLLASLLGLDRDVPAKLLTDTFTKKGEAIVKQNHEVLDAAYAWVAEQNAGIEPLAPVPAPVKRLMMGGNEAIALGAMAAGVKFCSFYPMTPATSVAQNLITHGRELGVVVEQVEDEIAAMNMAIGASYAGARSLVPTSGGGFALMTEGVSLAAVAETPLVCVVAMRPGPATGLPTRTEQADLNLVLYAGHGEYPRAIFAPGTVEEAFRLAHRAFDQAERYQSPVFVLSDQFLADSFRSVEPFDTRSLPAPASPLKEWAGEGPYERYAVTDSGVSPRVIPGFSETLVVGDSHEHTPDGHITEDIEMRIEQKQKRLRKGCGLWEDVVAPSYIGPESPDVLLVSWGSTKGAADEAAMDLRADGVQAASLHFSQVWPLKLDQFAAKFDAAKKIVVVEGNATGQFAALLKLAGAQYTGLVLKYDGRPFTPEYIVTALHKSGALEA</sequence>
<dbReference type="PANTHER" id="PTHR32154:SF20">
    <property type="entry name" value="2-OXOGLUTARATE OXIDOREDUCTASE SUBUNIT KORA"/>
    <property type="match status" value="1"/>
</dbReference>
<dbReference type="SUPFAM" id="SSF53323">
    <property type="entry name" value="Pyruvate-ferredoxin oxidoreductase, PFOR, domain III"/>
    <property type="match status" value="1"/>
</dbReference>
<dbReference type="SUPFAM" id="SSF52922">
    <property type="entry name" value="TK C-terminal domain-like"/>
    <property type="match status" value="1"/>
</dbReference>
<dbReference type="OrthoDB" id="9794954at2"/>
<keyword evidence="1" id="KW-0560">Oxidoreductase</keyword>
<dbReference type="CDD" id="cd07034">
    <property type="entry name" value="TPP_PYR_PFOR_IOR-alpha_like"/>
    <property type="match status" value="1"/>
</dbReference>
<accession>A0A2Z6AXA2</accession>
<evidence type="ECO:0000313" key="5">
    <source>
        <dbReference type="Proteomes" id="UP000269883"/>
    </source>
</evidence>
<dbReference type="KEGG" id="dfl:DFE_1153"/>
<dbReference type="InterPro" id="IPR022367">
    <property type="entry name" value="2-oxoacid/accept_OxRdtase_asu"/>
</dbReference>
<dbReference type="Proteomes" id="UP000269883">
    <property type="component" value="Chromosome"/>
</dbReference>
<dbReference type="Gene3D" id="3.40.50.920">
    <property type="match status" value="1"/>
</dbReference>
<evidence type="ECO:0000259" key="2">
    <source>
        <dbReference type="Pfam" id="PF01558"/>
    </source>
</evidence>
<evidence type="ECO:0000259" key="3">
    <source>
        <dbReference type="Pfam" id="PF01855"/>
    </source>
</evidence>
<name>A0A2Z6AXA2_9BACT</name>
<dbReference type="InterPro" id="IPR050722">
    <property type="entry name" value="Pyruvate:ferred/Flavod_OxRd"/>
</dbReference>
<dbReference type="InterPro" id="IPR002880">
    <property type="entry name" value="Pyrv_Fd/Flavodoxin_OxRdtase_N"/>
</dbReference>
<dbReference type="SUPFAM" id="SSF52518">
    <property type="entry name" value="Thiamin diphosphate-binding fold (THDP-binding)"/>
    <property type="match status" value="1"/>
</dbReference>
<evidence type="ECO:0000313" key="4">
    <source>
        <dbReference type="EMBL" id="BBD07879.1"/>
    </source>
</evidence>
<dbReference type="RefSeq" id="WP_126377509.1">
    <property type="nucleotide sequence ID" value="NZ_AP017378.1"/>
</dbReference>
<dbReference type="Gene3D" id="3.40.50.970">
    <property type="match status" value="1"/>
</dbReference>
<keyword evidence="4" id="KW-0670">Pyruvate</keyword>